<dbReference type="EMBL" id="JABFUD020000022">
    <property type="protein sequence ID" value="KAI5062453.1"/>
    <property type="molecule type" value="Genomic_DNA"/>
</dbReference>
<keyword evidence="2" id="KW-1185">Reference proteome</keyword>
<protein>
    <submittedName>
        <fullName evidence="1">Uncharacterized protein</fullName>
    </submittedName>
</protein>
<proteinExistence type="predicted"/>
<comment type="caution">
    <text evidence="1">The sequence shown here is derived from an EMBL/GenBank/DDBJ whole genome shotgun (WGS) entry which is preliminary data.</text>
</comment>
<evidence type="ECO:0000313" key="2">
    <source>
        <dbReference type="Proteomes" id="UP000886520"/>
    </source>
</evidence>
<accession>A0A9D4Z4U2</accession>
<sequence>MQHVAKKPDPPKELALKGGPSLNTRYASCHLVTHLPSQIGGARGILLPISQKWGGGYSRLRLALSAQHPLKDPLPKPWGLAGCKLDNSLPPSQTLAYVIHNLVIRVRFDILKGYATHMMYLRNMLIQPNLASIIPPPLAHANNPTFLS</sequence>
<reference evidence="1" key="1">
    <citation type="submission" date="2021-01" db="EMBL/GenBank/DDBJ databases">
        <title>Adiantum capillus-veneris genome.</title>
        <authorList>
            <person name="Fang Y."/>
            <person name="Liao Q."/>
        </authorList>
    </citation>
    <scope>NUCLEOTIDE SEQUENCE</scope>
    <source>
        <strain evidence="1">H3</strain>
        <tissue evidence="1">Leaf</tissue>
    </source>
</reference>
<organism evidence="1 2">
    <name type="scientific">Adiantum capillus-veneris</name>
    <name type="common">Maidenhair fern</name>
    <dbReference type="NCBI Taxonomy" id="13818"/>
    <lineage>
        <taxon>Eukaryota</taxon>
        <taxon>Viridiplantae</taxon>
        <taxon>Streptophyta</taxon>
        <taxon>Embryophyta</taxon>
        <taxon>Tracheophyta</taxon>
        <taxon>Polypodiopsida</taxon>
        <taxon>Polypodiidae</taxon>
        <taxon>Polypodiales</taxon>
        <taxon>Pteridineae</taxon>
        <taxon>Pteridaceae</taxon>
        <taxon>Vittarioideae</taxon>
        <taxon>Adiantum</taxon>
    </lineage>
</organism>
<dbReference type="Proteomes" id="UP000886520">
    <property type="component" value="Chromosome 22"/>
</dbReference>
<evidence type="ECO:0000313" key="1">
    <source>
        <dbReference type="EMBL" id="KAI5062453.1"/>
    </source>
</evidence>
<gene>
    <name evidence="1" type="ORF">GOP47_0022992</name>
</gene>
<dbReference type="AlphaFoldDB" id="A0A9D4Z4U2"/>
<name>A0A9D4Z4U2_ADICA</name>